<dbReference type="PROSITE" id="PS51257">
    <property type="entry name" value="PROKAR_LIPOPROTEIN"/>
    <property type="match status" value="1"/>
</dbReference>
<dbReference type="EMBL" id="CP073346">
    <property type="protein sequence ID" value="UTW09041.1"/>
    <property type="molecule type" value="Genomic_DNA"/>
</dbReference>
<dbReference type="InterPro" id="IPR011727">
    <property type="entry name" value="CHP02117"/>
</dbReference>
<accession>A0ABY5HB42</accession>
<evidence type="ECO:0000313" key="3">
    <source>
        <dbReference type="Proteomes" id="UP001059672"/>
    </source>
</evidence>
<proteinExistence type="predicted"/>
<gene>
    <name evidence="2" type="ORF">KDW96_06970</name>
</gene>
<sequence length="219" mass="23259">MKPRPALLLLVLTLFGCASTPPLPTGAAQNGEGRRVLVLDHGLHAGLQIARGDLLRALPALAESLGDGDWIELGWGDEAFYRTPQAGVGLALQALLRPTPAVLHVRGIGADSPRLPAHARIELRLDEAGYQRLLAFIDASFSRAAPGGLVDLGAGLYRDSRFYRAEGRYSLLRTCNTWLAEALAASGCPLRPATVVTSGQLLTRLRAMPAAGKGCRPEP</sequence>
<organism evidence="2 3">
    <name type="scientific">Pseudomonas benzenivorans</name>
    <dbReference type="NCBI Taxonomy" id="556533"/>
    <lineage>
        <taxon>Bacteria</taxon>
        <taxon>Pseudomonadati</taxon>
        <taxon>Pseudomonadota</taxon>
        <taxon>Gammaproteobacteria</taxon>
        <taxon>Pseudomonadales</taxon>
        <taxon>Pseudomonadaceae</taxon>
        <taxon>Pseudomonas</taxon>
    </lineage>
</organism>
<evidence type="ECO:0000256" key="1">
    <source>
        <dbReference type="SAM" id="SignalP"/>
    </source>
</evidence>
<keyword evidence="1" id="KW-0732">Signal</keyword>
<feature type="signal peptide" evidence="1">
    <location>
        <begin position="1"/>
        <end position="27"/>
    </location>
</feature>
<name>A0ABY5HB42_9PSED</name>
<keyword evidence="3" id="KW-1185">Reference proteome</keyword>
<protein>
    <submittedName>
        <fullName evidence="2">DUF2459 domain-containing protein</fullName>
    </submittedName>
</protein>
<feature type="chain" id="PRO_5046014873" evidence="1">
    <location>
        <begin position="28"/>
        <end position="219"/>
    </location>
</feature>
<dbReference type="Proteomes" id="UP001059672">
    <property type="component" value="Chromosome"/>
</dbReference>
<evidence type="ECO:0000313" key="2">
    <source>
        <dbReference type="EMBL" id="UTW09041.1"/>
    </source>
</evidence>
<dbReference type="RefSeq" id="WP_255839713.1">
    <property type="nucleotide sequence ID" value="NZ_CP073346.1"/>
</dbReference>
<dbReference type="Pfam" id="PF09601">
    <property type="entry name" value="DUF2459"/>
    <property type="match status" value="1"/>
</dbReference>
<reference evidence="2" key="1">
    <citation type="submission" date="2021-04" db="EMBL/GenBank/DDBJ databases">
        <title>Oceanospirillales bacteria with DddD are important DMSP degraders in coastal seawater.</title>
        <authorList>
            <person name="Liu J."/>
        </authorList>
    </citation>
    <scope>NUCLEOTIDE SEQUENCE</scope>
    <source>
        <strain evidence="2">D13-4</strain>
    </source>
</reference>